<reference evidence="1 2" key="1">
    <citation type="submission" date="2019-06" db="EMBL/GenBank/DDBJ databases">
        <title>Genome analyses of bacteria isolated from kimchi.</title>
        <authorList>
            <person name="Lee S."/>
            <person name="Ahn S."/>
            <person name="Roh S."/>
        </authorList>
    </citation>
    <scope>NUCLEOTIDE SEQUENCE [LARGE SCALE GENOMIC DNA]</scope>
    <source>
        <strain evidence="1 2">CBA3620</strain>
    </source>
</reference>
<evidence type="ECO:0000313" key="1">
    <source>
        <dbReference type="EMBL" id="QEA33226.1"/>
    </source>
</evidence>
<proteinExistence type="predicted"/>
<dbReference type="AlphaFoldDB" id="A0AAE6ILH4"/>
<dbReference type="GeneID" id="61186738"/>
<gene>
    <name evidence="1" type="ORF">FGL89_03205</name>
</gene>
<dbReference type="InterPro" id="IPR010360">
    <property type="entry name" value="DUF956"/>
</dbReference>
<organism evidence="1 2">
    <name type="scientific">Leuconostoc carnosum</name>
    <dbReference type="NCBI Taxonomy" id="1252"/>
    <lineage>
        <taxon>Bacteria</taxon>
        <taxon>Bacillati</taxon>
        <taxon>Bacillota</taxon>
        <taxon>Bacilli</taxon>
        <taxon>Lactobacillales</taxon>
        <taxon>Lactobacillaceae</taxon>
        <taxon>Leuconostoc</taxon>
    </lineage>
</organism>
<dbReference type="EMBL" id="CP042374">
    <property type="protein sequence ID" value="QEA33226.1"/>
    <property type="molecule type" value="Genomic_DNA"/>
</dbReference>
<name>A0AAE6ILH4_LEUCA</name>
<evidence type="ECO:0000313" key="2">
    <source>
        <dbReference type="Proteomes" id="UP000321332"/>
    </source>
</evidence>
<dbReference type="RefSeq" id="WP_014973837.1">
    <property type="nucleotide sequence ID" value="NZ_BPKR01000007.1"/>
</dbReference>
<accession>A0AAE6ILH4</accession>
<protein>
    <submittedName>
        <fullName evidence="1">DUF956 family protein</fullName>
    </submittedName>
</protein>
<dbReference type="PIRSF" id="PIRSF021265">
    <property type="entry name" value="DUF956"/>
    <property type="match status" value="1"/>
</dbReference>
<dbReference type="Pfam" id="PF06115">
    <property type="entry name" value="DUF956"/>
    <property type="match status" value="1"/>
</dbReference>
<dbReference type="OMA" id="ATWFRGI"/>
<sequence>MVQSLNSSVELTTQGISFLGIGARYGKFLIGDKAFEFFNDNNVSDYIQIPWANVNIVYVNVSNKKIGRRFRVVTDRGNFDFSAKAAGKILKTMREHIGDDKILRNPTIWQRVKAIFSKKRKMGS</sequence>
<dbReference type="Proteomes" id="UP000321332">
    <property type="component" value="Chromosome"/>
</dbReference>